<reference evidence="2" key="2">
    <citation type="submission" date="2007-04" db="EMBL/GenBank/DDBJ databases">
        <title>Draft genome sequence of Bacteroides ovatus (ATCC 8483).</title>
        <authorList>
            <person name="Sudarsanam P."/>
            <person name="Ley R."/>
            <person name="Guruge J."/>
            <person name="Turnbaugh P.J."/>
            <person name="Mahowald M."/>
            <person name="Liep D."/>
            <person name="Gordon J."/>
        </authorList>
    </citation>
    <scope>NUCLEOTIDE SEQUENCE [LARGE SCALE GENOMIC DNA]</scope>
    <source>
        <strain evidence="2">ATCC 8483 / DSM 1896 / JCM 5824 / BCRC 10623 / CCUG 4943 / NCTC 11153</strain>
    </source>
</reference>
<dbReference type="EMBL" id="AAXF02000054">
    <property type="protein sequence ID" value="EDO09007.1"/>
    <property type="molecule type" value="Genomic_DNA"/>
</dbReference>
<dbReference type="AlphaFoldDB" id="A0AAN3D4J5"/>
<organism evidence="1 2">
    <name type="scientific">Bacteroides ovatus (strain ATCC 8483 / DSM 1896 / JCM 5824 / BCRC 10623 / CCUG 4943 / NCTC 11153)</name>
    <dbReference type="NCBI Taxonomy" id="411476"/>
    <lineage>
        <taxon>Bacteria</taxon>
        <taxon>Pseudomonadati</taxon>
        <taxon>Bacteroidota</taxon>
        <taxon>Bacteroidia</taxon>
        <taxon>Bacteroidales</taxon>
        <taxon>Bacteroidaceae</taxon>
        <taxon>Bacteroides</taxon>
    </lineage>
</organism>
<accession>A0AAN3D4J5</accession>
<evidence type="ECO:0000313" key="1">
    <source>
        <dbReference type="EMBL" id="EDO09007.1"/>
    </source>
</evidence>
<name>A0AAN3D4J5_BACO1</name>
<proteinExistence type="predicted"/>
<gene>
    <name evidence="1" type="ORF">BACOVA_04865</name>
</gene>
<protein>
    <submittedName>
        <fullName evidence="1">Uncharacterized protein</fullName>
    </submittedName>
</protein>
<comment type="caution">
    <text evidence="1">The sequence shown here is derived from an EMBL/GenBank/DDBJ whole genome shotgun (WGS) entry which is preliminary data.</text>
</comment>
<evidence type="ECO:0000313" key="2">
    <source>
        <dbReference type="Proteomes" id="UP000005475"/>
    </source>
</evidence>
<sequence>MCFFRLVFSYQKSCDANIEMKKAYFLMEVGGKVNVLQINYYIYI</sequence>
<reference evidence="1 2" key="1">
    <citation type="submission" date="2007-03" db="EMBL/GenBank/DDBJ databases">
        <authorList>
            <person name="Fulton L."/>
            <person name="Clifton S."/>
            <person name="Fulton B."/>
            <person name="Xu J."/>
            <person name="Minx P."/>
            <person name="Pepin K.H."/>
            <person name="Johnson M."/>
            <person name="Thiruvilangam P."/>
            <person name="Bhonagiri V."/>
            <person name="Nash W.E."/>
            <person name="Mardis E.R."/>
            <person name="Wilson R.K."/>
        </authorList>
    </citation>
    <scope>NUCLEOTIDE SEQUENCE [LARGE SCALE GENOMIC DNA]</scope>
    <source>
        <strain evidence="2">ATCC 8483 / DSM 1896 / JCM 5824 / BCRC 10623 / CCUG 4943 / NCTC 11153</strain>
    </source>
</reference>
<dbReference type="Proteomes" id="UP000005475">
    <property type="component" value="Unassembled WGS sequence"/>
</dbReference>